<proteinExistence type="predicted"/>
<sequence>MKYDDTMDPHFDNNFPKLFLHAWTDEFTLEETFEENLLVNFVVSMCESGGEIESLPKQINKAFMSALEKYGNLIINSFKNFVSTVFSRLCKDEDYNLYLLKFLDSFLEQHYTPEHCALVIELLPNDYMQEEAKVVYKALVKKLLQKNEIVSIRLFGTLKSGSYWC</sequence>
<comment type="caution">
    <text evidence="1">The sequence shown here is derived from an EMBL/GenBank/DDBJ whole genome shotgun (WGS) entry which is preliminary data.</text>
</comment>
<accession>A0ABD2MFN0</accession>
<keyword evidence="2" id="KW-1185">Reference proteome</keyword>
<organism evidence="1 2">
    <name type="scientific">Cryptolaemus montrouzieri</name>
    <dbReference type="NCBI Taxonomy" id="559131"/>
    <lineage>
        <taxon>Eukaryota</taxon>
        <taxon>Metazoa</taxon>
        <taxon>Ecdysozoa</taxon>
        <taxon>Arthropoda</taxon>
        <taxon>Hexapoda</taxon>
        <taxon>Insecta</taxon>
        <taxon>Pterygota</taxon>
        <taxon>Neoptera</taxon>
        <taxon>Endopterygota</taxon>
        <taxon>Coleoptera</taxon>
        <taxon>Polyphaga</taxon>
        <taxon>Cucujiformia</taxon>
        <taxon>Coccinelloidea</taxon>
        <taxon>Coccinellidae</taxon>
        <taxon>Scymninae</taxon>
        <taxon>Scymnini</taxon>
        <taxon>Cryptolaemus</taxon>
    </lineage>
</organism>
<dbReference type="EMBL" id="JABFTP020000001">
    <property type="protein sequence ID" value="KAL3265232.1"/>
    <property type="molecule type" value="Genomic_DNA"/>
</dbReference>
<evidence type="ECO:0000313" key="2">
    <source>
        <dbReference type="Proteomes" id="UP001516400"/>
    </source>
</evidence>
<name>A0ABD2MFN0_9CUCU</name>
<gene>
    <name evidence="1" type="ORF">HHI36_009446</name>
</gene>
<dbReference type="AlphaFoldDB" id="A0ABD2MFN0"/>
<evidence type="ECO:0000313" key="1">
    <source>
        <dbReference type="EMBL" id="KAL3265232.1"/>
    </source>
</evidence>
<protein>
    <submittedName>
        <fullName evidence="1">Uncharacterized protein</fullName>
    </submittedName>
</protein>
<reference evidence="1 2" key="1">
    <citation type="journal article" date="2021" name="BMC Biol.">
        <title>Horizontally acquired antibacterial genes associated with adaptive radiation of ladybird beetles.</title>
        <authorList>
            <person name="Li H.S."/>
            <person name="Tang X.F."/>
            <person name="Huang Y.H."/>
            <person name="Xu Z.Y."/>
            <person name="Chen M.L."/>
            <person name="Du X.Y."/>
            <person name="Qiu B.Y."/>
            <person name="Chen P.T."/>
            <person name="Zhang W."/>
            <person name="Slipinski A."/>
            <person name="Escalona H.E."/>
            <person name="Waterhouse R.M."/>
            <person name="Zwick A."/>
            <person name="Pang H."/>
        </authorList>
    </citation>
    <scope>NUCLEOTIDE SEQUENCE [LARGE SCALE GENOMIC DNA]</scope>
    <source>
        <strain evidence="1">SYSU2018</strain>
    </source>
</reference>
<dbReference type="Proteomes" id="UP001516400">
    <property type="component" value="Unassembled WGS sequence"/>
</dbReference>